<protein>
    <submittedName>
        <fullName evidence="2">Uncharacterized protein</fullName>
    </submittedName>
</protein>
<dbReference type="EMBL" id="JAHRIN010070534">
    <property type="protein sequence ID" value="MEQ2216426.1"/>
    <property type="molecule type" value="Genomic_DNA"/>
</dbReference>
<proteinExistence type="predicted"/>
<evidence type="ECO:0000313" key="2">
    <source>
        <dbReference type="EMBL" id="MEQ2216426.1"/>
    </source>
</evidence>
<keyword evidence="3" id="KW-1185">Reference proteome</keyword>
<accession>A0ABV0S978</accession>
<feature type="region of interest" description="Disordered" evidence="1">
    <location>
        <begin position="41"/>
        <end position="60"/>
    </location>
</feature>
<reference evidence="2 3" key="1">
    <citation type="submission" date="2021-06" db="EMBL/GenBank/DDBJ databases">
        <authorList>
            <person name="Palmer J.M."/>
        </authorList>
    </citation>
    <scope>NUCLEOTIDE SEQUENCE [LARGE SCALE GENOMIC DNA]</scope>
    <source>
        <strain evidence="2 3">XC_2019</strain>
        <tissue evidence="2">Muscle</tissue>
    </source>
</reference>
<dbReference type="Proteomes" id="UP001434883">
    <property type="component" value="Unassembled WGS sequence"/>
</dbReference>
<comment type="caution">
    <text evidence="2">The sequence shown here is derived from an EMBL/GenBank/DDBJ whole genome shotgun (WGS) entry which is preliminary data.</text>
</comment>
<evidence type="ECO:0000313" key="3">
    <source>
        <dbReference type="Proteomes" id="UP001434883"/>
    </source>
</evidence>
<organism evidence="2 3">
    <name type="scientific">Xenoophorus captivus</name>
    <dbReference type="NCBI Taxonomy" id="1517983"/>
    <lineage>
        <taxon>Eukaryota</taxon>
        <taxon>Metazoa</taxon>
        <taxon>Chordata</taxon>
        <taxon>Craniata</taxon>
        <taxon>Vertebrata</taxon>
        <taxon>Euteleostomi</taxon>
        <taxon>Actinopterygii</taxon>
        <taxon>Neopterygii</taxon>
        <taxon>Teleostei</taxon>
        <taxon>Neoteleostei</taxon>
        <taxon>Acanthomorphata</taxon>
        <taxon>Ovalentaria</taxon>
        <taxon>Atherinomorphae</taxon>
        <taxon>Cyprinodontiformes</taxon>
        <taxon>Goodeidae</taxon>
        <taxon>Xenoophorus</taxon>
    </lineage>
</organism>
<evidence type="ECO:0000256" key="1">
    <source>
        <dbReference type="SAM" id="MobiDB-lite"/>
    </source>
</evidence>
<sequence length="105" mass="11110">MFGAPSSSLFVEDQRFSLPASAAALRKAAMLAVSVAVIEGSSSVASRPVSSRDDGEAESEVPSIRKIDAWLSESFDAVRIKGRSLMQGLVTCSHMKLSGSLCYLV</sequence>
<name>A0ABV0S978_9TELE</name>
<gene>
    <name evidence="2" type="ORF">XENOCAPTIV_015982</name>
</gene>